<dbReference type="InterPro" id="IPR000159">
    <property type="entry name" value="RA_dom"/>
</dbReference>
<dbReference type="InterPro" id="IPR000651">
    <property type="entry name" value="Ras-like_Gua-exchang_fac_N"/>
</dbReference>
<dbReference type="SMART" id="SM00147">
    <property type="entry name" value="RasGEF"/>
    <property type="match status" value="1"/>
</dbReference>
<dbReference type="GO" id="GO:0005085">
    <property type="term" value="F:guanyl-nucleotide exchange factor activity"/>
    <property type="evidence" value="ECO:0007669"/>
    <property type="project" value="UniProtKB-KW"/>
</dbReference>
<dbReference type="InterPro" id="IPR015758">
    <property type="entry name" value="RalGDS_RA"/>
</dbReference>
<feature type="domain" description="Ras-associating" evidence="5">
    <location>
        <begin position="691"/>
        <end position="778"/>
    </location>
</feature>
<dbReference type="InterPro" id="IPR008937">
    <property type="entry name" value="Ras-like_GEF"/>
</dbReference>
<feature type="compositionally biased region" description="Low complexity" evidence="3">
    <location>
        <begin position="553"/>
        <end position="568"/>
    </location>
</feature>
<evidence type="ECO:0000259" key="6">
    <source>
        <dbReference type="PROSITE" id="PS50212"/>
    </source>
</evidence>
<gene>
    <name evidence="7" type="ORF">J4Q44_G00237500</name>
</gene>
<dbReference type="Gene3D" id="1.10.840.10">
    <property type="entry name" value="Ras guanine-nucleotide exchange factors catalytic domain"/>
    <property type="match status" value="1"/>
</dbReference>
<dbReference type="Gene3D" id="1.20.870.10">
    <property type="entry name" value="Son of sevenless (SoS) protein Chain: S domain 1"/>
    <property type="match status" value="1"/>
</dbReference>
<evidence type="ECO:0000256" key="2">
    <source>
        <dbReference type="PROSITE-ProRule" id="PRU00168"/>
    </source>
</evidence>
<dbReference type="InterPro" id="IPR029071">
    <property type="entry name" value="Ubiquitin-like_domsf"/>
</dbReference>
<keyword evidence="8" id="KW-1185">Reference proteome</keyword>
<protein>
    <recommendedName>
        <fullName evidence="9">Ral guanine nucleotide dissociation stimulator</fullName>
    </recommendedName>
</protein>
<dbReference type="Pfam" id="PF00618">
    <property type="entry name" value="RasGEF_N"/>
    <property type="match status" value="1"/>
</dbReference>
<feature type="region of interest" description="Disordered" evidence="3">
    <location>
        <begin position="585"/>
        <end position="607"/>
    </location>
</feature>
<reference evidence="7 8" key="1">
    <citation type="submission" date="2021-04" db="EMBL/GenBank/DDBJ databases">
        <authorList>
            <person name="De Guttry C."/>
            <person name="Zahm M."/>
            <person name="Klopp C."/>
            <person name="Cabau C."/>
            <person name="Louis A."/>
            <person name="Berthelot C."/>
            <person name="Parey E."/>
            <person name="Roest Crollius H."/>
            <person name="Montfort J."/>
            <person name="Robinson-Rechavi M."/>
            <person name="Bucao C."/>
            <person name="Bouchez O."/>
            <person name="Gislard M."/>
            <person name="Lluch J."/>
            <person name="Milhes M."/>
            <person name="Lampietro C."/>
            <person name="Lopez Roques C."/>
            <person name="Donnadieu C."/>
            <person name="Braasch I."/>
            <person name="Desvignes T."/>
            <person name="Postlethwait J."/>
            <person name="Bobe J."/>
            <person name="Wedekind C."/>
            <person name="Guiguen Y."/>
        </authorList>
    </citation>
    <scope>NUCLEOTIDE SEQUENCE [LARGE SCALE GENOMIC DNA]</scope>
    <source>
        <strain evidence="7">Cs_M1</strain>
        <tissue evidence="7">Blood</tissue>
    </source>
</reference>
<feature type="domain" description="N-terminal Ras-GEF" evidence="6">
    <location>
        <begin position="127"/>
        <end position="257"/>
    </location>
</feature>
<dbReference type="Pfam" id="PF00617">
    <property type="entry name" value="RasGEF"/>
    <property type="match status" value="1"/>
</dbReference>
<evidence type="ECO:0008006" key="9">
    <source>
        <dbReference type="Google" id="ProtNLM"/>
    </source>
</evidence>
<dbReference type="EMBL" id="JAGTTL010000022">
    <property type="protein sequence ID" value="KAK6304970.1"/>
    <property type="molecule type" value="Genomic_DNA"/>
</dbReference>
<evidence type="ECO:0000313" key="8">
    <source>
        <dbReference type="Proteomes" id="UP001356427"/>
    </source>
</evidence>
<feature type="region of interest" description="Disordered" evidence="3">
    <location>
        <begin position="634"/>
        <end position="670"/>
    </location>
</feature>
<dbReference type="GO" id="GO:0005886">
    <property type="term" value="C:plasma membrane"/>
    <property type="evidence" value="ECO:0007669"/>
    <property type="project" value="TreeGrafter"/>
</dbReference>
<evidence type="ECO:0000256" key="1">
    <source>
        <dbReference type="ARBA" id="ARBA00022658"/>
    </source>
</evidence>
<feature type="compositionally biased region" description="Low complexity" evidence="3">
    <location>
        <begin position="594"/>
        <end position="605"/>
    </location>
</feature>
<evidence type="ECO:0000259" key="5">
    <source>
        <dbReference type="PROSITE" id="PS50200"/>
    </source>
</evidence>
<dbReference type="CDD" id="cd00155">
    <property type="entry name" value="RasGEF"/>
    <property type="match status" value="1"/>
</dbReference>
<evidence type="ECO:0000256" key="3">
    <source>
        <dbReference type="SAM" id="MobiDB-lite"/>
    </source>
</evidence>
<dbReference type="Proteomes" id="UP001356427">
    <property type="component" value="Unassembled WGS sequence"/>
</dbReference>
<evidence type="ECO:0000259" key="4">
    <source>
        <dbReference type="PROSITE" id="PS50009"/>
    </source>
</evidence>
<dbReference type="Gene3D" id="3.10.20.90">
    <property type="entry name" value="Phosphatidylinositol 3-kinase Catalytic Subunit, Chain A, domain 1"/>
    <property type="match status" value="1"/>
</dbReference>
<organism evidence="7 8">
    <name type="scientific">Coregonus suidteri</name>
    <dbReference type="NCBI Taxonomy" id="861788"/>
    <lineage>
        <taxon>Eukaryota</taxon>
        <taxon>Metazoa</taxon>
        <taxon>Chordata</taxon>
        <taxon>Craniata</taxon>
        <taxon>Vertebrata</taxon>
        <taxon>Euteleostomi</taxon>
        <taxon>Actinopterygii</taxon>
        <taxon>Neopterygii</taxon>
        <taxon>Teleostei</taxon>
        <taxon>Protacanthopterygii</taxon>
        <taxon>Salmoniformes</taxon>
        <taxon>Salmonidae</taxon>
        <taxon>Coregoninae</taxon>
        <taxon>Coregonus</taxon>
    </lineage>
</organism>
<dbReference type="PROSITE" id="PS50009">
    <property type="entry name" value="RASGEF_CAT"/>
    <property type="match status" value="1"/>
</dbReference>
<dbReference type="PROSITE" id="PS50212">
    <property type="entry name" value="RASGEF_NTER"/>
    <property type="match status" value="1"/>
</dbReference>
<sequence>MVYLTVAQCEGRSIKLGSSDVMFDASTWRIRNIWDGVKLEVAGDVSPVVLHSFTQLDPDLPQLENATQEIGEEVEDGAVYTITLRKVQMLHHHHHPGHHGGGSGAIKGQRWLGVETDAALSLYETCKVRTIKAGTLEKLVEYMVAAFRGNDSTYVTIFLCTYRSFASTKQVLDLLLNRYAKLQHLPGSEGHILTHDDRTELRNTISSILGAWLDHYSEDFWKPPEYSCLRRLISYLHLNFPGSDLERRACNLLAHFHRRQLQEPELLDHPFTLLEENGYEVDRLDFLNFDPVVVAEQFTLMDAELFKKVVPYHCLGSIWSQRDKKGKEHLAPTIRATVTQFNCVTNCVIATCLSERSLKPIQRAKLVERWIEVARECRILKNFSSLRAILSALQCNPVHRLKRTWDEVSRENFRIFHELSEIFSDENNHSLSRELLIKSVMQGTIPYLGTFLTDLVMMDTAMKDYLDGGLIHFEKRRKEFEVIAQIKLLQLACNNYNFTRNKRFREWFSGVDKLTEAESYSQSCEIEPLSESASNTLKKKNTGIIKRWSDRQPASSEPGCSSAGSSHSKSFDQLRYAPCMGVSGGGGRGDGADSLSITSGGSSSSDVEDINISLISDSPDAHERKFWESTSLSSLDASGLGSGSGSSSTSSSSMSSTPVSGAGSRSHKRSVSGVSNYSSLSLPLYNQQVDDCCIIRVSLDVDNGNMYKSIMVTSQDKTPAVIRKAMVKHNLDRERPEDYELLQKISEEKELKIPDNANVFYAMNSSANYDFVLKKRGFPKVGRTKHVASSTLPRMKQKGLKIAKGIF</sequence>
<dbReference type="SMART" id="SM00229">
    <property type="entry name" value="RasGEFN"/>
    <property type="match status" value="1"/>
</dbReference>
<dbReference type="GO" id="GO:0007265">
    <property type="term" value="P:Ras protein signal transduction"/>
    <property type="evidence" value="ECO:0007669"/>
    <property type="project" value="TreeGrafter"/>
</dbReference>
<dbReference type="PROSITE" id="PS50200">
    <property type="entry name" value="RA"/>
    <property type="match status" value="1"/>
</dbReference>
<dbReference type="InterPro" id="IPR001895">
    <property type="entry name" value="RASGEF_cat_dom"/>
</dbReference>
<dbReference type="SUPFAM" id="SSF54236">
    <property type="entry name" value="Ubiquitin-like"/>
    <property type="match status" value="1"/>
</dbReference>
<name>A0AAN8QHD3_9TELE</name>
<dbReference type="SUPFAM" id="SSF48366">
    <property type="entry name" value="Ras GEF"/>
    <property type="match status" value="1"/>
</dbReference>
<evidence type="ECO:0000313" key="7">
    <source>
        <dbReference type="EMBL" id="KAK6304970.1"/>
    </source>
</evidence>
<proteinExistence type="predicted"/>
<dbReference type="SMART" id="SM00314">
    <property type="entry name" value="RA"/>
    <property type="match status" value="1"/>
</dbReference>
<accession>A0AAN8QHD3</accession>
<dbReference type="InterPro" id="IPR023578">
    <property type="entry name" value="Ras_GEF_dom_sf"/>
</dbReference>
<dbReference type="PANTHER" id="PTHR23113">
    <property type="entry name" value="GUANINE NUCLEOTIDE EXCHANGE FACTOR"/>
    <property type="match status" value="1"/>
</dbReference>
<comment type="caution">
    <text evidence="7">The sequence shown here is derived from an EMBL/GenBank/DDBJ whole genome shotgun (WGS) entry which is preliminary data.</text>
</comment>
<dbReference type="AlphaFoldDB" id="A0AAN8QHD3"/>
<feature type="region of interest" description="Disordered" evidence="3">
    <location>
        <begin position="547"/>
        <end position="569"/>
    </location>
</feature>
<dbReference type="CDD" id="cd17209">
    <property type="entry name" value="RA_RalGDS"/>
    <property type="match status" value="1"/>
</dbReference>
<dbReference type="CDD" id="cd06224">
    <property type="entry name" value="REM"/>
    <property type="match status" value="1"/>
</dbReference>
<dbReference type="Pfam" id="PF00788">
    <property type="entry name" value="RA"/>
    <property type="match status" value="1"/>
</dbReference>
<feature type="compositionally biased region" description="Low complexity" evidence="3">
    <location>
        <begin position="634"/>
        <end position="664"/>
    </location>
</feature>
<feature type="domain" description="Ras-GEF" evidence="4">
    <location>
        <begin position="290"/>
        <end position="529"/>
    </location>
</feature>
<dbReference type="InterPro" id="IPR036964">
    <property type="entry name" value="RASGEF_cat_dom_sf"/>
</dbReference>
<dbReference type="PANTHER" id="PTHR23113:SF35">
    <property type="entry name" value="RAL GUANINE NUCLEOTIDE DISSOCIATION STIMULATOR"/>
    <property type="match status" value="1"/>
</dbReference>
<keyword evidence="1 2" id="KW-0344">Guanine-nucleotide releasing factor</keyword>
<dbReference type="FunFam" id="3.10.20.90:FF:000042">
    <property type="entry name" value="Ral guanine nucleotide dissociation stimulator isoform 1"/>
    <property type="match status" value="1"/>
</dbReference>